<proteinExistence type="predicted"/>
<dbReference type="Proteomes" id="UP000218505">
    <property type="component" value="Chromosome"/>
</dbReference>
<reference evidence="1" key="1">
    <citation type="submission" date="2017-09" db="EMBL/GenBank/DDBJ databases">
        <title>Complete Genome Sequence of ansamitocin-producing Bacterium Actinosynnema pretiosum X47.</title>
        <authorList>
            <person name="Cao G."/>
            <person name="Zong G."/>
            <person name="Zhong C."/>
            <person name="Fu J."/>
        </authorList>
    </citation>
    <scope>NUCLEOTIDE SEQUENCE [LARGE SCALE GENOMIC DNA]</scope>
    <source>
        <strain evidence="1">X47</strain>
    </source>
</reference>
<protein>
    <submittedName>
        <fullName evidence="1">Uncharacterized protein</fullName>
    </submittedName>
</protein>
<dbReference type="KEGG" id="apre:CNX65_25160"/>
<keyword evidence="2" id="KW-1185">Reference proteome</keyword>
<name>A0A290ZAV3_9PSEU</name>
<gene>
    <name evidence="1" type="ORF">CNX65_25160</name>
</gene>
<dbReference type="RefSeq" id="WP_096495981.1">
    <property type="nucleotide sequence ID" value="NZ_CP023445.1"/>
</dbReference>
<dbReference type="AlphaFoldDB" id="A0A290ZAV3"/>
<evidence type="ECO:0000313" key="2">
    <source>
        <dbReference type="Proteomes" id="UP000218505"/>
    </source>
</evidence>
<sequence>MTTTDPTTDPAVLAVATALAAVWEIPGSLPDDWHAEARAALAAAAPLLLTEVADALMQAADDVQVSAPLGDLVATAEAAARRAVVDALLGAAHRATAAVLTRHHVQGATGA</sequence>
<accession>A0A290ZAV3</accession>
<organism evidence="1 2">
    <name type="scientific">Actinosynnema pretiosum</name>
    <dbReference type="NCBI Taxonomy" id="42197"/>
    <lineage>
        <taxon>Bacteria</taxon>
        <taxon>Bacillati</taxon>
        <taxon>Actinomycetota</taxon>
        <taxon>Actinomycetes</taxon>
        <taxon>Pseudonocardiales</taxon>
        <taxon>Pseudonocardiaceae</taxon>
        <taxon>Actinosynnema</taxon>
    </lineage>
</organism>
<evidence type="ECO:0000313" key="1">
    <source>
        <dbReference type="EMBL" id="ATE56160.1"/>
    </source>
</evidence>
<dbReference type="EMBL" id="CP023445">
    <property type="protein sequence ID" value="ATE56160.1"/>
    <property type="molecule type" value="Genomic_DNA"/>
</dbReference>